<evidence type="ECO:0000313" key="4">
    <source>
        <dbReference type="Proteomes" id="UP000033966"/>
    </source>
</evidence>
<dbReference type="AlphaFoldDB" id="A0A0G1L9C9"/>
<sequence>MSLRIISFNIWDLPLWFVKRRTTRMGKIGEYLASASADIICLQESFDVKHRKVIHDVLGDRYYIGNGHGKTRKIFGLKTFDMTGGLITYSRFPVISSRFIPFSRLLNVAFVEFLARKGFLETILKTPEGPLRVINTHLHKISVVGSSWIHARQIQKIISFLKKEVKMPTVFAGDFNEDRMMERKWFGDVIQGAGFTDPEKNRGKAILPSYRRENPFVDMWPNRVKVSERCDYIFFKGFKKAEVASYAPVPKNPPLSDHDPVDLKIENAVR</sequence>
<reference evidence="3 4" key="1">
    <citation type="journal article" date="2015" name="Nature">
        <title>rRNA introns, odd ribosomes, and small enigmatic genomes across a large radiation of phyla.</title>
        <authorList>
            <person name="Brown C.T."/>
            <person name="Hug L.A."/>
            <person name="Thomas B.C."/>
            <person name="Sharon I."/>
            <person name="Castelle C.J."/>
            <person name="Singh A."/>
            <person name="Wilkins M.J."/>
            <person name="Williams K.H."/>
            <person name="Banfield J.F."/>
        </authorList>
    </citation>
    <scope>NUCLEOTIDE SEQUENCE [LARGE SCALE GENOMIC DNA]</scope>
</reference>
<name>A0A0G1L9C9_9BACT</name>
<dbReference type="PANTHER" id="PTHR16320">
    <property type="entry name" value="SPHINGOMYELINASE FAMILY MEMBER"/>
    <property type="match status" value="1"/>
</dbReference>
<evidence type="ECO:0000259" key="2">
    <source>
        <dbReference type="Pfam" id="PF03372"/>
    </source>
</evidence>
<organism evidence="3 4">
    <name type="scientific">Candidatus Jorgensenbacteria bacterium GW2011_GWA2_45_13</name>
    <dbReference type="NCBI Taxonomy" id="1618662"/>
    <lineage>
        <taxon>Bacteria</taxon>
        <taxon>Candidatus Joergenseniibacteriota</taxon>
    </lineage>
</organism>
<gene>
    <name evidence="3" type="ORF">UW92_C0003G0035</name>
</gene>
<dbReference type="Gene3D" id="3.60.10.10">
    <property type="entry name" value="Endonuclease/exonuclease/phosphatase"/>
    <property type="match status" value="1"/>
</dbReference>
<dbReference type="InterPro" id="IPR038772">
    <property type="entry name" value="Sph/SMPD2-like"/>
</dbReference>
<accession>A0A0G1L9C9</accession>
<feature type="region of interest" description="Disordered" evidence="1">
    <location>
        <begin position="249"/>
        <end position="270"/>
    </location>
</feature>
<dbReference type="InterPro" id="IPR005135">
    <property type="entry name" value="Endo/exonuclease/phosphatase"/>
</dbReference>
<dbReference type="GO" id="GO:0004767">
    <property type="term" value="F:sphingomyelin phosphodiesterase activity"/>
    <property type="evidence" value="ECO:0007669"/>
    <property type="project" value="InterPro"/>
</dbReference>
<proteinExistence type="predicted"/>
<dbReference type="PANTHER" id="PTHR16320:SF23">
    <property type="entry name" value="SPHINGOMYELINASE C 1"/>
    <property type="match status" value="1"/>
</dbReference>
<feature type="compositionally biased region" description="Basic and acidic residues" evidence="1">
    <location>
        <begin position="256"/>
        <end position="270"/>
    </location>
</feature>
<evidence type="ECO:0000256" key="1">
    <source>
        <dbReference type="SAM" id="MobiDB-lite"/>
    </source>
</evidence>
<dbReference type="SUPFAM" id="SSF56219">
    <property type="entry name" value="DNase I-like"/>
    <property type="match status" value="1"/>
</dbReference>
<dbReference type="EMBL" id="LCKF01000003">
    <property type="protein sequence ID" value="KKT92318.1"/>
    <property type="molecule type" value="Genomic_DNA"/>
</dbReference>
<protein>
    <recommendedName>
        <fullName evidence="2">Endonuclease/exonuclease/phosphatase domain-containing protein</fullName>
    </recommendedName>
</protein>
<comment type="caution">
    <text evidence="3">The sequence shown here is derived from an EMBL/GenBank/DDBJ whole genome shotgun (WGS) entry which is preliminary data.</text>
</comment>
<dbReference type="InterPro" id="IPR036691">
    <property type="entry name" value="Endo/exonu/phosph_ase_sf"/>
</dbReference>
<dbReference type="Pfam" id="PF03372">
    <property type="entry name" value="Exo_endo_phos"/>
    <property type="match status" value="1"/>
</dbReference>
<feature type="domain" description="Endonuclease/exonuclease/phosphatase" evidence="2">
    <location>
        <begin position="20"/>
        <end position="258"/>
    </location>
</feature>
<evidence type="ECO:0000313" key="3">
    <source>
        <dbReference type="EMBL" id="KKT92318.1"/>
    </source>
</evidence>
<dbReference type="Proteomes" id="UP000033966">
    <property type="component" value="Unassembled WGS sequence"/>
</dbReference>